<feature type="transmembrane region" description="Helical" evidence="1">
    <location>
        <begin position="50"/>
        <end position="67"/>
    </location>
</feature>
<organism evidence="2 3">
    <name type="scientific">Labrys okinawensis</name>
    <dbReference type="NCBI Taxonomy" id="346911"/>
    <lineage>
        <taxon>Bacteria</taxon>
        <taxon>Pseudomonadati</taxon>
        <taxon>Pseudomonadota</taxon>
        <taxon>Alphaproteobacteria</taxon>
        <taxon>Hyphomicrobiales</taxon>
        <taxon>Xanthobacteraceae</taxon>
        <taxon>Labrys</taxon>
    </lineage>
</organism>
<feature type="transmembrane region" description="Helical" evidence="1">
    <location>
        <begin position="12"/>
        <end position="30"/>
    </location>
</feature>
<feature type="transmembrane region" description="Helical" evidence="1">
    <location>
        <begin position="79"/>
        <end position="99"/>
    </location>
</feature>
<sequence>MNEPTQDLWRNLKRPLVAILLGVLPFWLFLGASERRKVNGEVVFESDLNLLGVGMAIIALGLAFTMLRRDGSPGQPQRWWPRTLVVIAAIPLALFQLGYSIGFYSFKDIEIAVFGRPAPPPPDYAGLAPDVKKSVAERSKTQDQGHLHDDIVSTLLRMTEARSRHNAYATACYRGQWQMAETALPGMLGEAGRSQIAERVRSLASEPASPCTPNNTRLYITKLSEAYSHDADILAFLVAAYEGRFGTAPAAQIVPATPPAIEGVPVTVDASMEEAQRAFGTTSPPQPYTSAGGERLALYPGKGFALYLSDDKKVETIRLDAPFEGKVGGVRIGDSLITLKRLMGEPVGEPFPGTGLDTLAYLYHLPGGITARFDTSAGDGVQAILLFKTN</sequence>
<reference evidence="2 3" key="1">
    <citation type="submission" date="2018-02" db="EMBL/GenBank/DDBJ databases">
        <title>Whole genome sequencing of endophytic bacterium.</title>
        <authorList>
            <person name="Eedara R."/>
            <person name="Podile A.R."/>
        </authorList>
    </citation>
    <scope>NUCLEOTIDE SEQUENCE [LARGE SCALE GENOMIC DNA]</scope>
    <source>
        <strain evidence="2 3">RP1T</strain>
    </source>
</reference>
<dbReference type="Proteomes" id="UP000237682">
    <property type="component" value="Unassembled WGS sequence"/>
</dbReference>
<comment type="caution">
    <text evidence="2">The sequence shown here is derived from an EMBL/GenBank/DDBJ whole genome shotgun (WGS) entry which is preliminary data.</text>
</comment>
<evidence type="ECO:0000256" key="1">
    <source>
        <dbReference type="SAM" id="Phobius"/>
    </source>
</evidence>
<keyword evidence="1" id="KW-1133">Transmembrane helix</keyword>
<protein>
    <submittedName>
        <fullName evidence="2">Uncharacterized protein</fullName>
    </submittedName>
</protein>
<dbReference type="EMBL" id="PUEJ01000008">
    <property type="protein sequence ID" value="PRH85521.1"/>
    <property type="molecule type" value="Genomic_DNA"/>
</dbReference>
<dbReference type="OrthoDB" id="8441214at2"/>
<keyword evidence="1" id="KW-0812">Transmembrane</keyword>
<keyword evidence="3" id="KW-1185">Reference proteome</keyword>
<evidence type="ECO:0000313" key="3">
    <source>
        <dbReference type="Proteomes" id="UP000237682"/>
    </source>
</evidence>
<evidence type="ECO:0000313" key="2">
    <source>
        <dbReference type="EMBL" id="PRH85521.1"/>
    </source>
</evidence>
<name>A0A2S9Q847_9HYPH</name>
<dbReference type="AlphaFoldDB" id="A0A2S9Q847"/>
<proteinExistence type="predicted"/>
<keyword evidence="1" id="KW-0472">Membrane</keyword>
<accession>A0A2S9Q847</accession>
<gene>
    <name evidence="2" type="ORF">C5L14_21270</name>
</gene>
<dbReference type="RefSeq" id="WP_105864081.1">
    <property type="nucleotide sequence ID" value="NZ_PUEJ01000008.1"/>
</dbReference>